<dbReference type="Gene3D" id="3.30.565.10">
    <property type="entry name" value="Histidine kinase-like ATPase, C-terminal domain"/>
    <property type="match status" value="1"/>
</dbReference>
<evidence type="ECO:0000256" key="1">
    <source>
        <dbReference type="ARBA" id="ARBA00000085"/>
    </source>
</evidence>
<reference evidence="11" key="1">
    <citation type="journal article" date="2019" name="Int. J. Syst. Evol. Microbiol.">
        <title>The Global Catalogue of Microorganisms (GCM) 10K type strain sequencing project: providing services to taxonomists for standard genome sequencing and annotation.</title>
        <authorList>
            <consortium name="The Broad Institute Genomics Platform"/>
            <consortium name="The Broad Institute Genome Sequencing Center for Infectious Disease"/>
            <person name="Wu L."/>
            <person name="Ma J."/>
        </authorList>
    </citation>
    <scope>NUCLEOTIDE SEQUENCE [LARGE SCALE GENOMIC DNA]</scope>
    <source>
        <strain evidence="11">CGMCC 1.3240</strain>
    </source>
</reference>
<evidence type="ECO:0000256" key="5">
    <source>
        <dbReference type="ARBA" id="ARBA00022741"/>
    </source>
</evidence>
<feature type="domain" description="Histidine kinase" evidence="9">
    <location>
        <begin position="275"/>
        <end position="485"/>
    </location>
</feature>
<evidence type="ECO:0000313" key="10">
    <source>
        <dbReference type="EMBL" id="MFC5651915.1"/>
    </source>
</evidence>
<keyword evidence="3" id="KW-0597">Phosphoprotein</keyword>
<dbReference type="SUPFAM" id="SSF55874">
    <property type="entry name" value="ATPase domain of HSP90 chaperone/DNA topoisomerase II/histidine kinase"/>
    <property type="match status" value="1"/>
</dbReference>
<dbReference type="EC" id="2.7.13.3" evidence="2"/>
<evidence type="ECO:0000256" key="3">
    <source>
        <dbReference type="ARBA" id="ARBA00022553"/>
    </source>
</evidence>
<evidence type="ECO:0000256" key="4">
    <source>
        <dbReference type="ARBA" id="ARBA00022679"/>
    </source>
</evidence>
<evidence type="ECO:0000256" key="7">
    <source>
        <dbReference type="ARBA" id="ARBA00022840"/>
    </source>
</evidence>
<dbReference type="CDD" id="cd00082">
    <property type="entry name" value="HisKA"/>
    <property type="match status" value="1"/>
</dbReference>
<dbReference type="InterPro" id="IPR003661">
    <property type="entry name" value="HisK_dim/P_dom"/>
</dbReference>
<keyword evidence="7 10" id="KW-0067">ATP-binding</keyword>
<dbReference type="InterPro" id="IPR005467">
    <property type="entry name" value="His_kinase_dom"/>
</dbReference>
<dbReference type="RefSeq" id="WP_379190549.1">
    <property type="nucleotide sequence ID" value="NZ_JBHSOW010000082.1"/>
</dbReference>
<evidence type="ECO:0000256" key="6">
    <source>
        <dbReference type="ARBA" id="ARBA00022777"/>
    </source>
</evidence>
<dbReference type="InterPro" id="IPR004358">
    <property type="entry name" value="Sig_transdc_His_kin-like_C"/>
</dbReference>
<dbReference type="Pfam" id="PF02518">
    <property type="entry name" value="HATPase_c"/>
    <property type="match status" value="1"/>
</dbReference>
<dbReference type="EMBL" id="JBHSOW010000082">
    <property type="protein sequence ID" value="MFC5651915.1"/>
    <property type="molecule type" value="Genomic_DNA"/>
</dbReference>
<proteinExistence type="predicted"/>
<dbReference type="InterPro" id="IPR036890">
    <property type="entry name" value="HATPase_C_sf"/>
</dbReference>
<keyword evidence="8" id="KW-0902">Two-component regulatory system</keyword>
<gene>
    <name evidence="10" type="ORF">ACFPYJ_22890</name>
</gene>
<dbReference type="Gene3D" id="3.30.450.20">
    <property type="entry name" value="PAS domain"/>
    <property type="match status" value="1"/>
</dbReference>
<keyword evidence="11" id="KW-1185">Reference proteome</keyword>
<evidence type="ECO:0000313" key="11">
    <source>
        <dbReference type="Proteomes" id="UP001596047"/>
    </source>
</evidence>
<dbReference type="PROSITE" id="PS50109">
    <property type="entry name" value="HIS_KIN"/>
    <property type="match status" value="1"/>
</dbReference>
<keyword evidence="6" id="KW-0418">Kinase</keyword>
<sequence length="485" mass="53826">MYEIPQASAEQLSFQQIGKYSEQLPNTMILAINERAEIIQCNSLFLKETGYTAADILLRSIQVITDSERFSNTETEGSAALEQFQQLSVEPFPLALNKASGDLLRVTCMPILNKAETGGNYMLLLLHSLEPLSGGSLVQQFGETMLSDDHIGVILLDRHTRSIIDINPLASQLLGFPKTSIMNEILMKFFANAPNEYALICQSLDEGIPVRNYPLTWIFEDRHTELLMDVGLLHSPPGGVAGAYIIFKDVTNLRSLEKQVLRSDRLAMIGQVAAGAAHEIRNPLTAIRGFVQIFRKTTIERGMNKEAEYTEIMLVELDRINELVNEFLMLSKPRKTMNEWVNVESVMREIMPIIASEGLLYGVTVSWTSEGQLPFVTADHEMLKQVYLNICKNGIEAMTQGGELTIKGYTAGEGKERSLVIDFTDTGPGILESIIDRIFDPFVTTKANGTGLGLSVCQRIMHDFGGSIRAVSTEIGSCFTVDLPY</sequence>
<dbReference type="PANTHER" id="PTHR43065:SF10">
    <property type="entry name" value="PEROXIDE STRESS-ACTIVATED HISTIDINE KINASE MAK3"/>
    <property type="match status" value="1"/>
</dbReference>
<dbReference type="InterPro" id="IPR036097">
    <property type="entry name" value="HisK_dim/P_sf"/>
</dbReference>
<evidence type="ECO:0000259" key="9">
    <source>
        <dbReference type="PROSITE" id="PS50109"/>
    </source>
</evidence>
<protein>
    <recommendedName>
        <fullName evidence="2">histidine kinase</fullName>
        <ecNumber evidence="2">2.7.13.3</ecNumber>
    </recommendedName>
</protein>
<name>A0ABW0W185_9BACL</name>
<comment type="catalytic activity">
    <reaction evidence="1">
        <text>ATP + protein L-histidine = ADP + protein N-phospho-L-histidine.</text>
        <dbReference type="EC" id="2.7.13.3"/>
    </reaction>
</comment>
<dbReference type="PRINTS" id="PR00344">
    <property type="entry name" value="BCTRLSENSOR"/>
</dbReference>
<dbReference type="InterPro" id="IPR003594">
    <property type="entry name" value="HATPase_dom"/>
</dbReference>
<dbReference type="Proteomes" id="UP001596047">
    <property type="component" value="Unassembled WGS sequence"/>
</dbReference>
<evidence type="ECO:0000256" key="2">
    <source>
        <dbReference type="ARBA" id="ARBA00012438"/>
    </source>
</evidence>
<dbReference type="Pfam" id="PF13426">
    <property type="entry name" value="PAS_9"/>
    <property type="match status" value="2"/>
</dbReference>
<keyword evidence="5" id="KW-0547">Nucleotide-binding</keyword>
<dbReference type="GO" id="GO:0005524">
    <property type="term" value="F:ATP binding"/>
    <property type="evidence" value="ECO:0007669"/>
    <property type="project" value="UniProtKB-KW"/>
</dbReference>
<dbReference type="PANTHER" id="PTHR43065">
    <property type="entry name" value="SENSOR HISTIDINE KINASE"/>
    <property type="match status" value="1"/>
</dbReference>
<organism evidence="10 11">
    <name type="scientific">Paenibacillus solisilvae</name>
    <dbReference type="NCBI Taxonomy" id="2486751"/>
    <lineage>
        <taxon>Bacteria</taxon>
        <taxon>Bacillati</taxon>
        <taxon>Bacillota</taxon>
        <taxon>Bacilli</taxon>
        <taxon>Bacillales</taxon>
        <taxon>Paenibacillaceae</taxon>
        <taxon>Paenibacillus</taxon>
    </lineage>
</organism>
<dbReference type="SMART" id="SM00387">
    <property type="entry name" value="HATPase_c"/>
    <property type="match status" value="1"/>
</dbReference>
<accession>A0ABW0W185</accession>
<dbReference type="SUPFAM" id="SSF47384">
    <property type="entry name" value="Homodimeric domain of signal transducing histidine kinase"/>
    <property type="match status" value="1"/>
</dbReference>
<comment type="caution">
    <text evidence="10">The sequence shown here is derived from an EMBL/GenBank/DDBJ whole genome shotgun (WGS) entry which is preliminary data.</text>
</comment>
<dbReference type="SMART" id="SM00388">
    <property type="entry name" value="HisKA"/>
    <property type="match status" value="1"/>
</dbReference>
<dbReference type="InterPro" id="IPR000014">
    <property type="entry name" value="PAS"/>
</dbReference>
<keyword evidence="4" id="KW-0808">Transferase</keyword>
<evidence type="ECO:0000256" key="8">
    <source>
        <dbReference type="ARBA" id="ARBA00023012"/>
    </source>
</evidence>
<dbReference type="Pfam" id="PF00512">
    <property type="entry name" value="HisKA"/>
    <property type="match status" value="1"/>
</dbReference>
<dbReference type="Gene3D" id="1.10.287.130">
    <property type="match status" value="1"/>
</dbReference>